<evidence type="ECO:0000259" key="3">
    <source>
        <dbReference type="PROSITE" id="PS51752"/>
    </source>
</evidence>
<evidence type="ECO:0000256" key="1">
    <source>
        <dbReference type="ARBA" id="ARBA00006568"/>
    </source>
</evidence>
<gene>
    <name evidence="5" type="primary">LOC110784427</name>
</gene>
<dbReference type="SUPFAM" id="SSF51101">
    <property type="entry name" value="Mannose-binding lectins"/>
    <property type="match status" value="2"/>
</dbReference>
<dbReference type="PROSITE" id="PS51752">
    <property type="entry name" value="JACALIN_LECTIN"/>
    <property type="match status" value="2"/>
</dbReference>
<sequence>MAQAIVKKQAVEYYGPYGSKLPQNYSLQLEDGERFKEVIVTSGSIVDSIGFVVAKRDGTTATYQFGGPGFYEGKVVLKDGEYLTRISGTFGNSPKYLPDNGVLIATMTIHTNLNPNGYGPFGKGIDVENVEKYSSPTTTDGPIVGFLGRNGMYLESAGVMIRKQQVIEIYGPYGSQLSENYRMQLQDGERFKEVIVRYGSIVDSLGLVVAKRDGTTTTYQFGGPGFYEGKVVLKDGEYLTRISGTFGNSPKYLPDNGVLIATMTIHTNLNPNGYGPFGKGIDVENVEKYSSPTTTDGPIVGFLGRNGMYLESTGVMIRKEFPPKKAT</sequence>
<keyword evidence="4" id="KW-1185">Reference proteome</keyword>
<feature type="domain" description="Jacalin-type lectin" evidence="3">
    <location>
        <begin position="11"/>
        <end position="163"/>
    </location>
</feature>
<comment type="similarity">
    <text evidence="1">Belongs to the jacalin lectin family.</text>
</comment>
<dbReference type="GeneID" id="110784427"/>
<evidence type="ECO:0000256" key="2">
    <source>
        <dbReference type="ARBA" id="ARBA00022734"/>
    </source>
</evidence>
<reference evidence="4" key="1">
    <citation type="journal article" date="2021" name="Nat. Commun.">
        <title>Genomic analyses provide insights into spinach domestication and the genetic basis of agronomic traits.</title>
        <authorList>
            <person name="Cai X."/>
            <person name="Sun X."/>
            <person name="Xu C."/>
            <person name="Sun H."/>
            <person name="Wang X."/>
            <person name="Ge C."/>
            <person name="Zhang Z."/>
            <person name="Wang Q."/>
            <person name="Fei Z."/>
            <person name="Jiao C."/>
            <person name="Wang Q."/>
        </authorList>
    </citation>
    <scope>NUCLEOTIDE SEQUENCE [LARGE SCALE GENOMIC DNA]</scope>
    <source>
        <strain evidence="4">cv. Varoflay</strain>
    </source>
</reference>
<protein>
    <submittedName>
        <fullName evidence="5">Mannose/glucose-specific lectin-like isoform X1</fullName>
    </submittedName>
</protein>
<dbReference type="InterPro" id="IPR001229">
    <property type="entry name" value="Jacalin-like_lectin_dom"/>
</dbReference>
<feature type="domain" description="Jacalin-type lectin" evidence="3">
    <location>
        <begin position="164"/>
        <end position="319"/>
    </location>
</feature>
<dbReference type="SMART" id="SM00915">
    <property type="entry name" value="Jacalin"/>
    <property type="match status" value="2"/>
</dbReference>
<evidence type="ECO:0000313" key="5">
    <source>
        <dbReference type="RefSeq" id="XP_056699731.1"/>
    </source>
</evidence>
<dbReference type="RefSeq" id="XP_056699731.1">
    <property type="nucleotide sequence ID" value="XM_056843753.1"/>
</dbReference>
<dbReference type="PANTHER" id="PTHR46506">
    <property type="entry name" value="OS05G0143600 PROTEIN"/>
    <property type="match status" value="1"/>
</dbReference>
<evidence type="ECO:0000313" key="4">
    <source>
        <dbReference type="Proteomes" id="UP000813463"/>
    </source>
</evidence>
<dbReference type="Gene3D" id="2.100.10.30">
    <property type="entry name" value="Jacalin-like lectin domain"/>
    <property type="match status" value="2"/>
</dbReference>
<accession>A0ABM3RVS9</accession>
<dbReference type="Pfam" id="PF01419">
    <property type="entry name" value="Jacalin"/>
    <property type="match status" value="2"/>
</dbReference>
<dbReference type="Proteomes" id="UP000813463">
    <property type="component" value="Chromosome 1"/>
</dbReference>
<name>A0ABM3RVS9_SPIOL</name>
<proteinExistence type="inferred from homology"/>
<organism evidence="4 5">
    <name type="scientific">Spinacia oleracea</name>
    <name type="common">Spinach</name>
    <dbReference type="NCBI Taxonomy" id="3562"/>
    <lineage>
        <taxon>Eukaryota</taxon>
        <taxon>Viridiplantae</taxon>
        <taxon>Streptophyta</taxon>
        <taxon>Embryophyta</taxon>
        <taxon>Tracheophyta</taxon>
        <taxon>Spermatophyta</taxon>
        <taxon>Magnoliopsida</taxon>
        <taxon>eudicotyledons</taxon>
        <taxon>Gunneridae</taxon>
        <taxon>Pentapetalae</taxon>
        <taxon>Caryophyllales</taxon>
        <taxon>Chenopodiaceae</taxon>
        <taxon>Chenopodioideae</taxon>
        <taxon>Anserineae</taxon>
        <taxon>Spinacia</taxon>
    </lineage>
</organism>
<reference evidence="5" key="2">
    <citation type="submission" date="2025-08" db="UniProtKB">
        <authorList>
            <consortium name="RefSeq"/>
        </authorList>
    </citation>
    <scope>IDENTIFICATION</scope>
    <source>
        <tissue evidence="5">Leaf</tissue>
    </source>
</reference>
<keyword evidence="2" id="KW-0430">Lectin</keyword>
<dbReference type="InterPro" id="IPR036404">
    <property type="entry name" value="Jacalin-like_lectin_dom_sf"/>
</dbReference>